<dbReference type="SUPFAM" id="SSF53756">
    <property type="entry name" value="UDP-Glycosyltransferase/glycogen phosphorylase"/>
    <property type="match status" value="1"/>
</dbReference>
<name>A0ABZ1C9V1_9BACT</name>
<dbReference type="Proteomes" id="UP000738431">
    <property type="component" value="Chromosome"/>
</dbReference>
<keyword evidence="2" id="KW-1185">Reference proteome</keyword>
<proteinExistence type="predicted"/>
<protein>
    <recommendedName>
        <fullName evidence="3">Glycosyltransferase subfamily 4-like N-terminal domain-containing protein</fullName>
    </recommendedName>
</protein>
<reference evidence="1 2" key="1">
    <citation type="submission" date="2023-12" db="EMBL/GenBank/DDBJ databases">
        <title>Description of an unclassified Opitutus bacterium of Verrucomicrobiota.</title>
        <authorList>
            <person name="Zhang D.-F."/>
        </authorList>
    </citation>
    <scope>NUCLEOTIDE SEQUENCE [LARGE SCALE GENOMIC DNA]</scope>
    <source>
        <strain evidence="1 2">WL0086</strain>
    </source>
</reference>
<organism evidence="1 2">
    <name type="scientific">Actomonas aquatica</name>
    <dbReference type="NCBI Taxonomy" id="2866162"/>
    <lineage>
        <taxon>Bacteria</taxon>
        <taxon>Pseudomonadati</taxon>
        <taxon>Verrucomicrobiota</taxon>
        <taxon>Opitutia</taxon>
        <taxon>Opitutales</taxon>
        <taxon>Opitutaceae</taxon>
        <taxon>Actomonas</taxon>
    </lineage>
</organism>
<evidence type="ECO:0008006" key="3">
    <source>
        <dbReference type="Google" id="ProtNLM"/>
    </source>
</evidence>
<sequence length="440" mass="49565">MSSPQRRLILVSPHFPPINAADMHRVRQSLPYWSDLGWAAEVVCVDPRLVNAPRDEFLAEILPSSVPVHRVGGFDLRWARLPGLGTLGIRTLRSLRKELLDLLRDSGDGTGCCVYFSTTQFIVHSIAPELRRRFPCLALAMDYQDPWVNTYYNENPQVPKPGGALKFRFTQAIARRQEPRVLRAMNGITAVSPAYRTMLSQRMPWVEDKAWLVLPFGGAMSDFEALQNLGPAQPFFDPHDGFEHWVYVGRGGSDMSFAVRALFRAFRQAKQRQPDLDRVRWHFLGTNYAPAEKTVATIRPIAVEEGVGDWVQEVSVRIPYGSALRCMVDADALILPGSNDPGYSASKIYPCILARKPLLALFHRESSVHDILQRTGGGLGIQFNARSSTDEIARQVSQQWMESEDRQRIPATDWTAFSPYTDRSMTEKLSSFLDSLCQGL</sequence>
<dbReference type="RefSeq" id="WP_221033263.1">
    <property type="nucleotide sequence ID" value="NZ_CP139781.1"/>
</dbReference>
<gene>
    <name evidence="1" type="ORF">K1X11_003565</name>
</gene>
<evidence type="ECO:0000313" key="2">
    <source>
        <dbReference type="Proteomes" id="UP000738431"/>
    </source>
</evidence>
<dbReference type="EMBL" id="CP139781">
    <property type="protein sequence ID" value="WRQ88466.1"/>
    <property type="molecule type" value="Genomic_DNA"/>
</dbReference>
<evidence type="ECO:0000313" key="1">
    <source>
        <dbReference type="EMBL" id="WRQ88466.1"/>
    </source>
</evidence>
<accession>A0ABZ1C9V1</accession>